<dbReference type="NCBIfam" id="NF045477">
    <property type="entry name" value="LPO_1073_dom"/>
    <property type="match status" value="1"/>
</dbReference>
<accession>A0ABY4GLN0</accession>
<proteinExistence type="predicted"/>
<sequence length="293" mass="33625">MMDKKNEINSGDNSTNIQGRQVLVNQQIGISYSDARQIALDVYKQNFYELSEEAKSVALERAEKLIDELLRNLEKELPEQIEKIKVPDVQYTLIKAQSIYARNGGPDTLEILTNLLKDRFRVKEDSLKKIVLNEAIEIIPKLTINQLNLLTAIFLVKNCKMSKVRVLIESLDTIITDDLVQFIQERNYFEHLVYVGAASNDITTDSSQNLEYFIRKSYSEELNEKVEGNTLDVLDPPVRNQFVIDTLSESVFFKWNHGYFNRYALTSVGIALAVTHFNIVMNANIDLNIWIKG</sequence>
<protein>
    <submittedName>
        <fullName evidence="1">Uncharacterized protein</fullName>
    </submittedName>
</protein>
<evidence type="ECO:0000313" key="2">
    <source>
        <dbReference type="Proteomes" id="UP000831537"/>
    </source>
</evidence>
<keyword evidence="2" id="KW-1185">Reference proteome</keyword>
<dbReference type="InterPro" id="IPR053773">
    <property type="entry name" value="Vpar_1526-like"/>
</dbReference>
<evidence type="ECO:0000313" key="1">
    <source>
        <dbReference type="EMBL" id="UOQ84647.1"/>
    </source>
</evidence>
<gene>
    <name evidence="1" type="ORF">MUN87_18610</name>
</gene>
<dbReference type="Proteomes" id="UP000831537">
    <property type="component" value="Chromosome"/>
</dbReference>
<reference evidence="1 2" key="1">
    <citation type="submission" date="2022-04" db="EMBL/GenBank/DDBJ databases">
        <title>Gracilibacillus sp. isolated from saltern.</title>
        <authorList>
            <person name="Won M."/>
            <person name="Lee C.-M."/>
            <person name="Woen H.-Y."/>
            <person name="Kwon S.-W."/>
        </authorList>
    </citation>
    <scope>NUCLEOTIDE SEQUENCE [LARGE SCALE GENOMIC DNA]</scope>
    <source>
        <strain evidence="1 2">SSPM10-3</strain>
    </source>
</reference>
<dbReference type="EMBL" id="CP095071">
    <property type="protein sequence ID" value="UOQ84647.1"/>
    <property type="molecule type" value="Genomic_DNA"/>
</dbReference>
<name>A0ABY4GLN0_9BACI</name>
<dbReference type="RefSeq" id="WP_154648249.1">
    <property type="nucleotide sequence ID" value="NZ_CP095071.1"/>
</dbReference>
<organism evidence="1 2">
    <name type="scientific">Gracilibacillus salinarum</name>
    <dbReference type="NCBI Taxonomy" id="2932255"/>
    <lineage>
        <taxon>Bacteria</taxon>
        <taxon>Bacillati</taxon>
        <taxon>Bacillota</taxon>
        <taxon>Bacilli</taxon>
        <taxon>Bacillales</taxon>
        <taxon>Bacillaceae</taxon>
        <taxon>Gracilibacillus</taxon>
    </lineage>
</organism>